<gene>
    <name evidence="1" type="ORF">T02_13953</name>
</gene>
<dbReference type="EMBL" id="JYDW01000216">
    <property type="protein sequence ID" value="KRZ51743.1"/>
    <property type="molecule type" value="Genomic_DNA"/>
</dbReference>
<accession>A0A0V1KWI0</accession>
<organism evidence="1 2">
    <name type="scientific">Trichinella nativa</name>
    <dbReference type="NCBI Taxonomy" id="6335"/>
    <lineage>
        <taxon>Eukaryota</taxon>
        <taxon>Metazoa</taxon>
        <taxon>Ecdysozoa</taxon>
        <taxon>Nematoda</taxon>
        <taxon>Enoplea</taxon>
        <taxon>Dorylaimia</taxon>
        <taxon>Trichinellida</taxon>
        <taxon>Trichinellidae</taxon>
        <taxon>Trichinella</taxon>
    </lineage>
</organism>
<evidence type="ECO:0000313" key="1">
    <source>
        <dbReference type="EMBL" id="KRZ51743.1"/>
    </source>
</evidence>
<proteinExistence type="predicted"/>
<evidence type="ECO:0008006" key="3">
    <source>
        <dbReference type="Google" id="ProtNLM"/>
    </source>
</evidence>
<dbReference type="Proteomes" id="UP000054721">
    <property type="component" value="Unassembled WGS sequence"/>
</dbReference>
<name>A0A0V1KWI0_9BILA</name>
<evidence type="ECO:0000313" key="2">
    <source>
        <dbReference type="Proteomes" id="UP000054721"/>
    </source>
</evidence>
<reference evidence="1 2" key="1">
    <citation type="submission" date="2015-05" db="EMBL/GenBank/DDBJ databases">
        <title>Evolution of Trichinella species and genotypes.</title>
        <authorList>
            <person name="Korhonen P.K."/>
            <person name="Edoardo P."/>
            <person name="Giuseppe L.R."/>
            <person name="Gasser R.B."/>
        </authorList>
    </citation>
    <scope>NUCLEOTIDE SEQUENCE [LARGE SCALE GENOMIC DNA]</scope>
    <source>
        <strain evidence="1">ISS10</strain>
    </source>
</reference>
<keyword evidence="2" id="KW-1185">Reference proteome</keyword>
<comment type="caution">
    <text evidence="1">The sequence shown here is derived from an EMBL/GenBank/DDBJ whole genome shotgun (WGS) entry which is preliminary data.</text>
</comment>
<sequence>MAWTTLIAPVIKDDRSIRIFVPVVNDILVTLKKGRTFAKFDLVQTYHQLLVDKLRLHNAQKSL</sequence>
<protein>
    <recommendedName>
        <fullName evidence="3">Reverse transcriptase domain-containing protein</fullName>
    </recommendedName>
</protein>
<dbReference type="AlphaFoldDB" id="A0A0V1KWI0"/>